<dbReference type="SUPFAM" id="SSF56988">
    <property type="entry name" value="Anthrax protective antigen"/>
    <property type="match status" value="1"/>
</dbReference>
<gene>
    <name evidence="11" type="ORF">PAC_16982</name>
</gene>
<dbReference type="Gene3D" id="3.20.20.300">
    <property type="entry name" value="Glycoside hydrolase, family 3, N-terminal domain"/>
    <property type="match status" value="1"/>
</dbReference>
<dbReference type="InterPro" id="IPR036962">
    <property type="entry name" value="Glyco_hydro_3_N_sf"/>
</dbReference>
<evidence type="ECO:0000256" key="5">
    <source>
        <dbReference type="ARBA" id="ARBA00023295"/>
    </source>
</evidence>
<evidence type="ECO:0000256" key="1">
    <source>
        <dbReference type="ARBA" id="ARBA00000448"/>
    </source>
</evidence>
<keyword evidence="12" id="KW-1185">Reference proteome</keyword>
<evidence type="ECO:0000256" key="7">
    <source>
        <dbReference type="ARBA" id="ARBA00041279"/>
    </source>
</evidence>
<evidence type="ECO:0000313" key="12">
    <source>
        <dbReference type="Proteomes" id="UP000184330"/>
    </source>
</evidence>
<comment type="similarity">
    <text evidence="2">Belongs to the glycosyl hydrolase 3 family.</text>
</comment>
<dbReference type="InterPro" id="IPR050288">
    <property type="entry name" value="Cellulose_deg_GH3"/>
</dbReference>
<comment type="catalytic activity">
    <reaction evidence="1">
        <text>Hydrolysis of terminal, non-reducing beta-D-glucosyl residues with release of beta-D-glucose.</text>
        <dbReference type="EC" id="3.2.1.21"/>
    </reaction>
</comment>
<dbReference type="Gene3D" id="3.40.50.1700">
    <property type="entry name" value="Glycoside hydrolase family 3 C-terminal domain"/>
    <property type="match status" value="1"/>
</dbReference>
<sequence>MPGPTQWRNITVMNSFTANKLSEETINDRARNVLNLIKLTQKSGIPENAEEGSRDVEEDKVLLRKLAAESIVLMKNESSILSLKKDRTTAVIGPNARTATFCGGGSAALAPSYVISPLDGCLYNTVGKRGLTFRAYNDPQEVTSRECIEEIHVMSSNFFLTDFENPQLNSTLFYTEIEAYLTPEESGVWDFGLSASDTAILFVDGKEVIDNETKQVQEHAFFGSGTREEVGKVMLSTGTKHKILVTFGSGATSKLLAKGVVSLKAVFGWVVVLEYRLRKLQKWL</sequence>
<dbReference type="AlphaFoldDB" id="A0A1L7XPY7"/>
<reference evidence="11 12" key="1">
    <citation type="submission" date="2016-03" db="EMBL/GenBank/DDBJ databases">
        <authorList>
            <person name="Ploux O."/>
        </authorList>
    </citation>
    <scope>NUCLEOTIDE SEQUENCE [LARGE SCALE GENOMIC DNA]</scope>
    <source>
        <strain evidence="11 12">UAMH 11012</strain>
    </source>
</reference>
<accession>A0A1L7XPY7</accession>
<dbReference type="InterPro" id="IPR037524">
    <property type="entry name" value="PA14/GLEYA"/>
</dbReference>
<dbReference type="PANTHER" id="PTHR42715">
    <property type="entry name" value="BETA-GLUCOSIDASE"/>
    <property type="match status" value="1"/>
</dbReference>
<dbReference type="EC" id="3.2.1.21" evidence="3"/>
<evidence type="ECO:0000259" key="10">
    <source>
        <dbReference type="PROSITE" id="PS51820"/>
    </source>
</evidence>
<evidence type="ECO:0000313" key="11">
    <source>
        <dbReference type="EMBL" id="CZR67083.1"/>
    </source>
</evidence>
<dbReference type="STRING" id="576137.A0A1L7XPY7"/>
<dbReference type="InterPro" id="IPR036881">
    <property type="entry name" value="Glyco_hydro_3_C_sf"/>
</dbReference>
<protein>
    <recommendedName>
        <fullName evidence="6">Probable beta-glucosidase I</fullName>
        <ecNumber evidence="3">3.2.1.21</ecNumber>
    </recommendedName>
    <alternativeName>
        <fullName evidence="7">Beta-D-glucoside glucohydrolase I</fullName>
    </alternativeName>
    <alternativeName>
        <fullName evidence="8">Cellobiase I</fullName>
    </alternativeName>
    <alternativeName>
        <fullName evidence="9">Gentiobiase I</fullName>
    </alternativeName>
</protein>
<proteinExistence type="inferred from homology"/>
<name>A0A1L7XPY7_9HELO</name>
<feature type="domain" description="PA14" evidence="10">
    <location>
        <begin position="126"/>
        <end position="277"/>
    </location>
</feature>
<dbReference type="Gene3D" id="2.60.120.260">
    <property type="entry name" value="Galactose-binding domain-like"/>
    <property type="match status" value="1"/>
</dbReference>
<evidence type="ECO:0000256" key="8">
    <source>
        <dbReference type="ARBA" id="ARBA00041603"/>
    </source>
</evidence>
<dbReference type="SMART" id="SM00758">
    <property type="entry name" value="PA14"/>
    <property type="match status" value="1"/>
</dbReference>
<evidence type="ECO:0000256" key="9">
    <source>
        <dbReference type="ARBA" id="ARBA00041809"/>
    </source>
</evidence>
<evidence type="ECO:0000256" key="2">
    <source>
        <dbReference type="ARBA" id="ARBA00005336"/>
    </source>
</evidence>
<dbReference type="EMBL" id="FJOG01000041">
    <property type="protein sequence ID" value="CZR67083.1"/>
    <property type="molecule type" value="Genomic_DNA"/>
</dbReference>
<dbReference type="PROSITE" id="PS51820">
    <property type="entry name" value="PA14"/>
    <property type="match status" value="1"/>
</dbReference>
<dbReference type="Pfam" id="PF07691">
    <property type="entry name" value="PA14"/>
    <property type="match status" value="1"/>
</dbReference>
<dbReference type="PANTHER" id="PTHR42715:SF27">
    <property type="entry name" value="BETA-GLUCOSIDASE-RELATED"/>
    <property type="match status" value="1"/>
</dbReference>
<keyword evidence="5" id="KW-0326">Glycosidase</keyword>
<dbReference type="OrthoDB" id="47059at2759"/>
<dbReference type="GO" id="GO:0009251">
    <property type="term" value="P:glucan catabolic process"/>
    <property type="evidence" value="ECO:0007669"/>
    <property type="project" value="TreeGrafter"/>
</dbReference>
<evidence type="ECO:0000256" key="6">
    <source>
        <dbReference type="ARBA" id="ARBA00039569"/>
    </source>
</evidence>
<organism evidence="11 12">
    <name type="scientific">Phialocephala subalpina</name>
    <dbReference type="NCBI Taxonomy" id="576137"/>
    <lineage>
        <taxon>Eukaryota</taxon>
        <taxon>Fungi</taxon>
        <taxon>Dikarya</taxon>
        <taxon>Ascomycota</taxon>
        <taxon>Pezizomycotina</taxon>
        <taxon>Leotiomycetes</taxon>
        <taxon>Helotiales</taxon>
        <taxon>Mollisiaceae</taxon>
        <taxon>Phialocephala</taxon>
        <taxon>Phialocephala fortinii species complex</taxon>
    </lineage>
</organism>
<dbReference type="Proteomes" id="UP000184330">
    <property type="component" value="Unassembled WGS sequence"/>
</dbReference>
<evidence type="ECO:0000256" key="3">
    <source>
        <dbReference type="ARBA" id="ARBA00012744"/>
    </source>
</evidence>
<keyword evidence="4" id="KW-0378">Hydrolase</keyword>
<evidence type="ECO:0000256" key="4">
    <source>
        <dbReference type="ARBA" id="ARBA00022801"/>
    </source>
</evidence>
<dbReference type="InterPro" id="IPR011658">
    <property type="entry name" value="PA14_dom"/>
</dbReference>
<dbReference type="GO" id="GO:0008422">
    <property type="term" value="F:beta-glucosidase activity"/>
    <property type="evidence" value="ECO:0007669"/>
    <property type="project" value="UniProtKB-EC"/>
</dbReference>